<evidence type="ECO:0000313" key="1">
    <source>
        <dbReference type="EMBL" id="CAB3253570.1"/>
    </source>
</evidence>
<reference evidence="1 2" key="1">
    <citation type="submission" date="2020-04" db="EMBL/GenBank/DDBJ databases">
        <authorList>
            <person name="Wallbank WR R."/>
            <person name="Pardo Diaz C."/>
            <person name="Kozak K."/>
            <person name="Martin S."/>
            <person name="Jiggins C."/>
            <person name="Moest M."/>
            <person name="Warren A I."/>
            <person name="Byers J.R.P. K."/>
            <person name="Montejo-Kovacevich G."/>
            <person name="Yen C E."/>
        </authorList>
    </citation>
    <scope>NUCLEOTIDE SEQUENCE [LARGE SCALE GENOMIC DNA]</scope>
</reference>
<name>A0A8S1B3R0_ARCPL</name>
<evidence type="ECO:0000313" key="2">
    <source>
        <dbReference type="Proteomes" id="UP000494106"/>
    </source>
</evidence>
<sequence>MITDYDVAMSAMSVIIIALSQPPKRRPRRFWIRPSLRRGRQLYRTSELIKDLILDEADPLNLEYRNDVGFTNFFRMQRSDFQTLLDKVGPKISKQNTCYRDAIPASERLAATLRFIATGDSYHSLMYVLKISKQCISKFVPEVCDAIVEALQDYIKVRKIKQH</sequence>
<protein>
    <recommendedName>
        <fullName evidence="3">Nuclease HARBI1</fullName>
    </recommendedName>
</protein>
<dbReference type="OrthoDB" id="6627079at2759"/>
<organism evidence="1 2">
    <name type="scientific">Arctia plantaginis</name>
    <name type="common">Wood tiger moth</name>
    <name type="synonym">Phalaena plantaginis</name>
    <dbReference type="NCBI Taxonomy" id="874455"/>
    <lineage>
        <taxon>Eukaryota</taxon>
        <taxon>Metazoa</taxon>
        <taxon>Ecdysozoa</taxon>
        <taxon>Arthropoda</taxon>
        <taxon>Hexapoda</taxon>
        <taxon>Insecta</taxon>
        <taxon>Pterygota</taxon>
        <taxon>Neoptera</taxon>
        <taxon>Endopterygota</taxon>
        <taxon>Lepidoptera</taxon>
        <taxon>Glossata</taxon>
        <taxon>Ditrysia</taxon>
        <taxon>Noctuoidea</taxon>
        <taxon>Erebidae</taxon>
        <taxon>Arctiinae</taxon>
        <taxon>Arctia</taxon>
    </lineage>
</organism>
<dbReference type="EMBL" id="CADEBC010000561">
    <property type="protein sequence ID" value="CAB3253570.1"/>
    <property type="molecule type" value="Genomic_DNA"/>
</dbReference>
<dbReference type="AlphaFoldDB" id="A0A8S1B3R0"/>
<evidence type="ECO:0008006" key="3">
    <source>
        <dbReference type="Google" id="ProtNLM"/>
    </source>
</evidence>
<proteinExistence type="predicted"/>
<gene>
    <name evidence="1" type="ORF">APLA_LOCUS14187</name>
</gene>
<accession>A0A8S1B3R0</accession>
<dbReference type="Proteomes" id="UP000494106">
    <property type="component" value="Unassembled WGS sequence"/>
</dbReference>
<keyword evidence="2" id="KW-1185">Reference proteome</keyword>
<comment type="caution">
    <text evidence="1">The sequence shown here is derived from an EMBL/GenBank/DDBJ whole genome shotgun (WGS) entry which is preliminary data.</text>
</comment>